<dbReference type="EMBL" id="BMAU01021229">
    <property type="protein sequence ID" value="GFY01585.1"/>
    <property type="molecule type" value="Genomic_DNA"/>
</dbReference>
<gene>
    <name evidence="1" type="ORF">TNCV_2607691</name>
</gene>
<evidence type="ECO:0000313" key="2">
    <source>
        <dbReference type="Proteomes" id="UP000887159"/>
    </source>
</evidence>
<proteinExistence type="predicted"/>
<accession>A0A8X6RZC4</accession>
<name>A0A8X6RZC4_TRICX</name>
<comment type="caution">
    <text evidence="1">The sequence shown here is derived from an EMBL/GenBank/DDBJ whole genome shotgun (WGS) entry which is preliminary data.</text>
</comment>
<evidence type="ECO:0000313" key="1">
    <source>
        <dbReference type="EMBL" id="GFY01585.1"/>
    </source>
</evidence>
<protein>
    <submittedName>
        <fullName evidence="1">Uncharacterized protein</fullName>
    </submittedName>
</protein>
<organism evidence="1 2">
    <name type="scientific">Trichonephila clavipes</name>
    <name type="common">Golden silk orbweaver</name>
    <name type="synonym">Nephila clavipes</name>
    <dbReference type="NCBI Taxonomy" id="2585209"/>
    <lineage>
        <taxon>Eukaryota</taxon>
        <taxon>Metazoa</taxon>
        <taxon>Ecdysozoa</taxon>
        <taxon>Arthropoda</taxon>
        <taxon>Chelicerata</taxon>
        <taxon>Arachnida</taxon>
        <taxon>Araneae</taxon>
        <taxon>Araneomorphae</taxon>
        <taxon>Entelegynae</taxon>
        <taxon>Araneoidea</taxon>
        <taxon>Nephilidae</taxon>
        <taxon>Trichonephila</taxon>
    </lineage>
</organism>
<keyword evidence="2" id="KW-1185">Reference proteome</keyword>
<dbReference type="AlphaFoldDB" id="A0A8X6RZC4"/>
<sequence>MTQGHSYHRINDTEPPSYRAPTCVTTVPLTGLPYLNKGPKGILIQGPLRASYASAMTLTTRLPRPHVGERGASSDIFLINC</sequence>
<dbReference type="Proteomes" id="UP000887159">
    <property type="component" value="Unassembled WGS sequence"/>
</dbReference>
<reference evidence="1" key="1">
    <citation type="submission" date="2020-08" db="EMBL/GenBank/DDBJ databases">
        <title>Multicomponent nature underlies the extraordinary mechanical properties of spider dragline silk.</title>
        <authorList>
            <person name="Kono N."/>
            <person name="Nakamura H."/>
            <person name="Mori M."/>
            <person name="Yoshida Y."/>
            <person name="Ohtoshi R."/>
            <person name="Malay A.D."/>
            <person name="Moran D.A.P."/>
            <person name="Tomita M."/>
            <person name="Numata K."/>
            <person name="Arakawa K."/>
        </authorList>
    </citation>
    <scope>NUCLEOTIDE SEQUENCE</scope>
</reference>